<evidence type="ECO:0000313" key="2">
    <source>
        <dbReference type="Proteomes" id="UP001234297"/>
    </source>
</evidence>
<protein>
    <submittedName>
        <fullName evidence="1">Uncharacterized protein</fullName>
    </submittedName>
</protein>
<reference evidence="1 2" key="1">
    <citation type="journal article" date="2022" name="Hortic Res">
        <title>A haplotype resolved chromosomal level avocado genome allows analysis of novel avocado genes.</title>
        <authorList>
            <person name="Nath O."/>
            <person name="Fletcher S.J."/>
            <person name="Hayward A."/>
            <person name="Shaw L.M."/>
            <person name="Masouleh A.K."/>
            <person name="Furtado A."/>
            <person name="Henry R.J."/>
            <person name="Mitter N."/>
        </authorList>
    </citation>
    <scope>NUCLEOTIDE SEQUENCE [LARGE SCALE GENOMIC DNA]</scope>
    <source>
        <strain evidence="2">cv. Hass</strain>
    </source>
</reference>
<comment type="caution">
    <text evidence="1">The sequence shown here is derived from an EMBL/GenBank/DDBJ whole genome shotgun (WGS) entry which is preliminary data.</text>
</comment>
<dbReference type="Proteomes" id="UP001234297">
    <property type="component" value="Chromosome 1"/>
</dbReference>
<organism evidence="1 2">
    <name type="scientific">Persea americana</name>
    <name type="common">Avocado</name>
    <dbReference type="NCBI Taxonomy" id="3435"/>
    <lineage>
        <taxon>Eukaryota</taxon>
        <taxon>Viridiplantae</taxon>
        <taxon>Streptophyta</taxon>
        <taxon>Embryophyta</taxon>
        <taxon>Tracheophyta</taxon>
        <taxon>Spermatophyta</taxon>
        <taxon>Magnoliopsida</taxon>
        <taxon>Magnoliidae</taxon>
        <taxon>Laurales</taxon>
        <taxon>Lauraceae</taxon>
        <taxon>Persea</taxon>
    </lineage>
</organism>
<evidence type="ECO:0000313" key="1">
    <source>
        <dbReference type="EMBL" id="KAJ8649700.1"/>
    </source>
</evidence>
<proteinExistence type="predicted"/>
<name>A0ACC2MWA1_PERAE</name>
<sequence length="112" mass="12409">MESLGHVYMDEEAYKLQLLFARVTQTSTLVFSCFPTSACVPQHVSRPLPQACNRRLELLHLRAVDLSLSIYSLFGKSFALFPVLFRGIRGSSGLVEARRGDLIPFCGFAGAI</sequence>
<dbReference type="EMBL" id="CM056809">
    <property type="protein sequence ID" value="KAJ8649700.1"/>
    <property type="molecule type" value="Genomic_DNA"/>
</dbReference>
<keyword evidence="2" id="KW-1185">Reference proteome</keyword>
<gene>
    <name evidence="1" type="ORF">MRB53_002723</name>
</gene>
<accession>A0ACC2MWA1</accession>